<reference evidence="3 4" key="1">
    <citation type="submission" date="2016-03" db="EMBL/GenBank/DDBJ databases">
        <title>Draft genome sequence of Paenibacillus glacialis DSM 22343.</title>
        <authorList>
            <person name="Shin S.-K."/>
            <person name="Yi H."/>
        </authorList>
    </citation>
    <scope>NUCLEOTIDE SEQUENCE [LARGE SCALE GENOMIC DNA]</scope>
    <source>
        <strain evidence="3 4">DSM 22343</strain>
    </source>
</reference>
<dbReference type="InterPro" id="IPR013078">
    <property type="entry name" value="His_Pase_superF_clade-1"/>
</dbReference>
<feature type="active site" description="Tele-phosphohistidine intermediate" evidence="1">
    <location>
        <position position="8"/>
    </location>
</feature>
<keyword evidence="4" id="KW-1185">Reference proteome</keyword>
<dbReference type="OrthoDB" id="9782128at2"/>
<dbReference type="GO" id="GO:0005737">
    <property type="term" value="C:cytoplasm"/>
    <property type="evidence" value="ECO:0007669"/>
    <property type="project" value="TreeGrafter"/>
</dbReference>
<proteinExistence type="predicted"/>
<dbReference type="Proteomes" id="UP000076967">
    <property type="component" value="Unassembled WGS sequence"/>
</dbReference>
<keyword evidence="3" id="KW-0418">Kinase</keyword>
<dbReference type="PIRSF" id="PIRSF000709">
    <property type="entry name" value="6PFK_2-Ptase"/>
    <property type="match status" value="1"/>
</dbReference>
<feature type="binding site" evidence="2">
    <location>
        <begin position="7"/>
        <end position="14"/>
    </location>
    <ligand>
        <name>substrate</name>
    </ligand>
</feature>
<evidence type="ECO:0000256" key="1">
    <source>
        <dbReference type="PIRSR" id="PIRSR613078-1"/>
    </source>
</evidence>
<dbReference type="Pfam" id="PF00300">
    <property type="entry name" value="His_Phos_1"/>
    <property type="match status" value="1"/>
</dbReference>
<dbReference type="Gene3D" id="3.40.50.1240">
    <property type="entry name" value="Phosphoglycerate mutase-like"/>
    <property type="match status" value="1"/>
</dbReference>
<gene>
    <name evidence="3" type="ORF">PGLA_06420</name>
</gene>
<dbReference type="CDD" id="cd07067">
    <property type="entry name" value="HP_PGM_like"/>
    <property type="match status" value="1"/>
</dbReference>
<dbReference type="InterPro" id="IPR029033">
    <property type="entry name" value="His_PPase_superfam"/>
</dbReference>
<dbReference type="AlphaFoldDB" id="A0A162MGL7"/>
<dbReference type="SMART" id="SM00855">
    <property type="entry name" value="PGAM"/>
    <property type="match status" value="1"/>
</dbReference>
<feature type="binding site" evidence="2">
    <location>
        <position position="59"/>
    </location>
    <ligand>
        <name>substrate</name>
    </ligand>
</feature>
<accession>A0A162MGL7</accession>
<dbReference type="PANTHER" id="PTHR48100:SF59">
    <property type="entry name" value="ADENOSYLCOBALAMIN_ALPHA-RIBAZOLE PHOSPHATASE"/>
    <property type="match status" value="1"/>
</dbReference>
<dbReference type="STRING" id="494026.PGLA_06420"/>
<dbReference type="SUPFAM" id="SSF53254">
    <property type="entry name" value="Phosphoglycerate mutase-like"/>
    <property type="match status" value="1"/>
</dbReference>
<evidence type="ECO:0000313" key="3">
    <source>
        <dbReference type="EMBL" id="OAB44293.1"/>
    </source>
</evidence>
<keyword evidence="3" id="KW-0808">Transferase</keyword>
<sequence length="197" mass="22794">MRLGLIRHGLTDWNMIGKIQGQSDIPLNDDGRWQARALGERLREESFKWDYIISSGLSRAEETGSIISSILNIPLLEPDVRLLERSFGQVEGISAEEREKKWGKEWDQQDLGQEKKEAIQSRGLEFMEDIWSRYPDKNILVISHGGFLAILYTALFDDRYTERIGNLSLTILEKEDLDWTPLLYNCTRHLLGKQLES</sequence>
<dbReference type="GO" id="GO:0016301">
    <property type="term" value="F:kinase activity"/>
    <property type="evidence" value="ECO:0007669"/>
    <property type="project" value="UniProtKB-KW"/>
</dbReference>
<protein>
    <submittedName>
        <fullName evidence="3">Phosphoglycerate kinase</fullName>
    </submittedName>
</protein>
<comment type="caution">
    <text evidence="3">The sequence shown here is derived from an EMBL/GenBank/DDBJ whole genome shotgun (WGS) entry which is preliminary data.</text>
</comment>
<evidence type="ECO:0000313" key="4">
    <source>
        <dbReference type="Proteomes" id="UP000076967"/>
    </source>
</evidence>
<dbReference type="EMBL" id="LVJH01000007">
    <property type="protein sequence ID" value="OAB44293.1"/>
    <property type="molecule type" value="Genomic_DNA"/>
</dbReference>
<dbReference type="RefSeq" id="WP_068530449.1">
    <property type="nucleotide sequence ID" value="NZ_LVJH01000007.1"/>
</dbReference>
<dbReference type="InterPro" id="IPR050275">
    <property type="entry name" value="PGM_Phosphatase"/>
</dbReference>
<name>A0A162MGL7_9BACL</name>
<dbReference type="PANTHER" id="PTHR48100">
    <property type="entry name" value="BROAD-SPECIFICITY PHOSPHATASE YOR283W-RELATED"/>
    <property type="match status" value="1"/>
</dbReference>
<dbReference type="GO" id="GO:0016791">
    <property type="term" value="F:phosphatase activity"/>
    <property type="evidence" value="ECO:0007669"/>
    <property type="project" value="TreeGrafter"/>
</dbReference>
<feature type="active site" description="Proton donor/acceptor" evidence="1">
    <location>
        <position position="84"/>
    </location>
</feature>
<organism evidence="3 4">
    <name type="scientific">Paenibacillus glacialis</name>
    <dbReference type="NCBI Taxonomy" id="494026"/>
    <lineage>
        <taxon>Bacteria</taxon>
        <taxon>Bacillati</taxon>
        <taxon>Bacillota</taxon>
        <taxon>Bacilli</taxon>
        <taxon>Bacillales</taxon>
        <taxon>Paenibacillaceae</taxon>
        <taxon>Paenibacillus</taxon>
    </lineage>
</organism>
<evidence type="ECO:0000256" key="2">
    <source>
        <dbReference type="PIRSR" id="PIRSR613078-2"/>
    </source>
</evidence>